<evidence type="ECO:0000313" key="2">
    <source>
        <dbReference type="Proteomes" id="UP000629468"/>
    </source>
</evidence>
<organism evidence="1 2">
    <name type="scientific">Agaricus bisporus var. burnettii</name>
    <dbReference type="NCBI Taxonomy" id="192524"/>
    <lineage>
        <taxon>Eukaryota</taxon>
        <taxon>Fungi</taxon>
        <taxon>Dikarya</taxon>
        <taxon>Basidiomycota</taxon>
        <taxon>Agaricomycotina</taxon>
        <taxon>Agaricomycetes</taxon>
        <taxon>Agaricomycetidae</taxon>
        <taxon>Agaricales</taxon>
        <taxon>Agaricineae</taxon>
        <taxon>Agaricaceae</taxon>
        <taxon>Agaricus</taxon>
    </lineage>
</organism>
<comment type="caution">
    <text evidence="1">The sequence shown here is derived from an EMBL/GenBank/DDBJ whole genome shotgun (WGS) entry which is preliminary data.</text>
</comment>
<name>A0A8H7F928_AGABI</name>
<accession>A0A8H7F928</accession>
<gene>
    <name evidence="1" type="ORF">Agabi119p4_2311</name>
</gene>
<proteinExistence type="predicted"/>
<sequence>MKFASSCTIETSPLAILLRDPGVVEIRFQPEDLMLQADGIVDLWTLFYGFEIQDRVHLLNKSRAVINTSNNNSSIVFQYSPSPLNQIRTTGRTWTETEKDEDDFKAMLEKELDKIYQFQENKFQICNPIGLVHNWLAGVPFTSAERADSKVDKMSFDHEGREVNGVLEGRIPSNEAGAVVLLIGPI</sequence>
<protein>
    <submittedName>
        <fullName evidence="1">Uncharacterized protein</fullName>
    </submittedName>
</protein>
<dbReference type="AlphaFoldDB" id="A0A8H7F928"/>
<evidence type="ECO:0000313" key="1">
    <source>
        <dbReference type="EMBL" id="KAF7782935.1"/>
    </source>
</evidence>
<dbReference type="EMBL" id="JABXXO010000003">
    <property type="protein sequence ID" value="KAF7782935.1"/>
    <property type="molecule type" value="Genomic_DNA"/>
</dbReference>
<reference evidence="1 2" key="1">
    <citation type="journal article" name="Sci. Rep.">
        <title>Telomere-to-telomere assembled and centromere annotated genomes of the two main subspecies of the button mushroom Agaricus bisporus reveal especially polymorphic chromosome ends.</title>
        <authorList>
            <person name="Sonnenberg A.S.M."/>
            <person name="Sedaghat-Telgerd N."/>
            <person name="Lavrijssen B."/>
            <person name="Ohm R.A."/>
            <person name="Hendrickx P.M."/>
            <person name="Scholtmeijer K."/>
            <person name="Baars J.J.P."/>
            <person name="van Peer A."/>
        </authorList>
    </citation>
    <scope>NUCLEOTIDE SEQUENCE [LARGE SCALE GENOMIC DNA]</scope>
    <source>
        <strain evidence="1 2">H119_p4</strain>
    </source>
</reference>
<dbReference type="Proteomes" id="UP000629468">
    <property type="component" value="Unassembled WGS sequence"/>
</dbReference>